<dbReference type="PANTHER" id="PTHR43472">
    <property type="entry name" value="PHOSPHORIBOSYLAMINE--GLYCINE LIGASE"/>
    <property type="match status" value="1"/>
</dbReference>
<evidence type="ECO:0000256" key="11">
    <source>
        <dbReference type="ARBA" id="ARBA00042864"/>
    </source>
</evidence>
<dbReference type="HAMAP" id="MF_00138">
    <property type="entry name" value="GARS"/>
    <property type="match status" value="1"/>
</dbReference>
<keyword evidence="7" id="KW-0658">Purine biosynthesis</keyword>
<evidence type="ECO:0000313" key="14">
    <source>
        <dbReference type="EMBL" id="OGG93403.1"/>
    </source>
</evidence>
<dbReference type="InterPro" id="IPR011761">
    <property type="entry name" value="ATP-grasp"/>
</dbReference>
<dbReference type="Proteomes" id="UP000178449">
    <property type="component" value="Unassembled WGS sequence"/>
</dbReference>
<dbReference type="Gene3D" id="3.40.50.20">
    <property type="match status" value="1"/>
</dbReference>
<dbReference type="SUPFAM" id="SSF52440">
    <property type="entry name" value="PreATP-grasp domain"/>
    <property type="match status" value="1"/>
</dbReference>
<name>A0A1F6G5L8_9PROT</name>
<organism evidence="14 15">
    <name type="scientific">Candidatus Lambdaproteobacteria bacterium RIFOXYD2_FULL_50_16</name>
    <dbReference type="NCBI Taxonomy" id="1817772"/>
    <lineage>
        <taxon>Bacteria</taxon>
        <taxon>Pseudomonadati</taxon>
        <taxon>Pseudomonadota</taxon>
        <taxon>Candidatus Lambdaproteobacteria</taxon>
    </lineage>
</organism>
<reference evidence="14 15" key="1">
    <citation type="journal article" date="2016" name="Nat. Commun.">
        <title>Thousands of microbial genomes shed light on interconnected biogeochemical processes in an aquifer system.</title>
        <authorList>
            <person name="Anantharaman K."/>
            <person name="Brown C.T."/>
            <person name="Hug L.A."/>
            <person name="Sharon I."/>
            <person name="Castelle C.J."/>
            <person name="Probst A.J."/>
            <person name="Thomas B.C."/>
            <person name="Singh A."/>
            <person name="Wilkins M.J."/>
            <person name="Karaoz U."/>
            <person name="Brodie E.L."/>
            <person name="Williams K.H."/>
            <person name="Hubbard S.S."/>
            <person name="Banfield J.F."/>
        </authorList>
    </citation>
    <scope>NUCLEOTIDE SEQUENCE [LARGE SCALE GENOMIC DNA]</scope>
</reference>
<dbReference type="Pfam" id="PF02844">
    <property type="entry name" value="GARS_N"/>
    <property type="match status" value="1"/>
</dbReference>
<dbReference type="GO" id="GO:0046872">
    <property type="term" value="F:metal ion binding"/>
    <property type="evidence" value="ECO:0007669"/>
    <property type="project" value="InterPro"/>
</dbReference>
<dbReference type="InterPro" id="IPR000115">
    <property type="entry name" value="PRibGlycinamide_synth"/>
</dbReference>
<dbReference type="InterPro" id="IPR037123">
    <property type="entry name" value="PRibGlycinamide_synth_C_sf"/>
</dbReference>
<dbReference type="SUPFAM" id="SSF52255">
    <property type="entry name" value="N5-CAIR mutase (phosphoribosylaminoimidazole carboxylase, PurE)"/>
    <property type="match status" value="1"/>
</dbReference>
<evidence type="ECO:0000256" key="3">
    <source>
        <dbReference type="ARBA" id="ARBA00005174"/>
    </source>
</evidence>
<evidence type="ECO:0000256" key="2">
    <source>
        <dbReference type="ARBA" id="ARBA00001946"/>
    </source>
</evidence>
<dbReference type="InterPro" id="IPR013815">
    <property type="entry name" value="ATP_grasp_subdomain_1"/>
</dbReference>
<evidence type="ECO:0000313" key="15">
    <source>
        <dbReference type="Proteomes" id="UP000178449"/>
    </source>
</evidence>
<dbReference type="EC" id="6.3.4.13" evidence="4"/>
<dbReference type="InterPro" id="IPR020559">
    <property type="entry name" value="PRibGlycinamide_synth_CS"/>
</dbReference>
<comment type="pathway">
    <text evidence="3">Purine metabolism; IMP biosynthesis via de novo pathway; N(1)-(5-phospho-D-ribosyl)glycinamide from 5-phospho-alpha-D-ribose 1-diphosphate: step 2/2.</text>
</comment>
<dbReference type="SUPFAM" id="SSF51246">
    <property type="entry name" value="Rudiment single hybrid motif"/>
    <property type="match status" value="1"/>
</dbReference>
<dbReference type="STRING" id="1817772.A2527_01670"/>
<dbReference type="AlphaFoldDB" id="A0A1F6G5L8"/>
<comment type="cofactor">
    <cofactor evidence="2">
        <name>Mg(2+)</name>
        <dbReference type="ChEBI" id="CHEBI:18420"/>
    </cofactor>
</comment>
<dbReference type="NCBIfam" id="TIGR01162">
    <property type="entry name" value="purE"/>
    <property type="match status" value="1"/>
</dbReference>
<evidence type="ECO:0000256" key="5">
    <source>
        <dbReference type="ARBA" id="ARBA00022598"/>
    </source>
</evidence>
<feature type="domain" description="ATP-grasp" evidence="13">
    <location>
        <begin position="74"/>
        <end position="280"/>
    </location>
</feature>
<evidence type="ECO:0000259" key="13">
    <source>
        <dbReference type="PROSITE" id="PS50975"/>
    </source>
</evidence>
<comment type="cofactor">
    <cofactor evidence="1">
        <name>Mn(2+)</name>
        <dbReference type="ChEBI" id="CHEBI:29035"/>
    </cofactor>
</comment>
<evidence type="ECO:0000256" key="8">
    <source>
        <dbReference type="ARBA" id="ARBA00022840"/>
    </source>
</evidence>
<evidence type="ECO:0000256" key="4">
    <source>
        <dbReference type="ARBA" id="ARBA00013255"/>
    </source>
</evidence>
<dbReference type="SUPFAM" id="SSF56059">
    <property type="entry name" value="Glutathione synthetase ATP-binding domain-like"/>
    <property type="match status" value="1"/>
</dbReference>
<evidence type="ECO:0000256" key="9">
    <source>
        <dbReference type="ARBA" id="ARBA00038345"/>
    </source>
</evidence>
<dbReference type="Gene3D" id="3.30.470.20">
    <property type="entry name" value="ATP-grasp fold, B domain"/>
    <property type="match status" value="1"/>
</dbReference>
<dbReference type="GO" id="GO:0006189">
    <property type="term" value="P:'de novo' IMP biosynthetic process"/>
    <property type="evidence" value="ECO:0007669"/>
    <property type="project" value="UniProtKB-UniPathway"/>
</dbReference>
<dbReference type="NCBIfam" id="TIGR00877">
    <property type="entry name" value="purD"/>
    <property type="match status" value="1"/>
</dbReference>
<evidence type="ECO:0000256" key="7">
    <source>
        <dbReference type="ARBA" id="ARBA00022755"/>
    </source>
</evidence>
<dbReference type="UniPathway" id="UPA00074">
    <property type="reaction ID" value="UER00125"/>
</dbReference>
<dbReference type="SMART" id="SM01001">
    <property type="entry name" value="AIRC"/>
    <property type="match status" value="1"/>
</dbReference>
<dbReference type="GO" id="GO:0004637">
    <property type="term" value="F:phosphoribosylamine-glycine ligase activity"/>
    <property type="evidence" value="ECO:0007669"/>
    <property type="project" value="UniProtKB-EC"/>
</dbReference>
<dbReference type="HAMAP" id="MF_01929">
    <property type="entry name" value="PurE_classI"/>
    <property type="match status" value="1"/>
</dbReference>
<dbReference type="PROSITE" id="PS00184">
    <property type="entry name" value="GARS"/>
    <property type="match status" value="1"/>
</dbReference>
<accession>A0A1F6G5L8</accession>
<keyword evidence="5" id="KW-0436">Ligase</keyword>
<dbReference type="SMART" id="SM01209">
    <property type="entry name" value="GARS_A"/>
    <property type="match status" value="1"/>
</dbReference>
<gene>
    <name evidence="14" type="ORF">A2527_01670</name>
</gene>
<evidence type="ECO:0000256" key="10">
    <source>
        <dbReference type="ARBA" id="ARBA00042242"/>
    </source>
</evidence>
<dbReference type="Pfam" id="PF01071">
    <property type="entry name" value="GARS_A"/>
    <property type="match status" value="1"/>
</dbReference>
<dbReference type="GO" id="GO:0005524">
    <property type="term" value="F:ATP binding"/>
    <property type="evidence" value="ECO:0007669"/>
    <property type="project" value="UniProtKB-UniRule"/>
</dbReference>
<keyword evidence="6 12" id="KW-0547">Nucleotide-binding</keyword>
<feature type="non-terminal residue" evidence="14">
    <location>
        <position position="1"/>
    </location>
</feature>
<evidence type="ECO:0000256" key="6">
    <source>
        <dbReference type="ARBA" id="ARBA00022741"/>
    </source>
</evidence>
<dbReference type="FunFam" id="3.90.600.10:FF:000001">
    <property type="entry name" value="Trifunctional purine biosynthetic protein adenosine-3"/>
    <property type="match status" value="1"/>
</dbReference>
<dbReference type="InterPro" id="IPR033747">
    <property type="entry name" value="PurE_ClassI"/>
</dbReference>
<dbReference type="Pfam" id="PF02843">
    <property type="entry name" value="GARS_C"/>
    <property type="match status" value="1"/>
</dbReference>
<dbReference type="InterPro" id="IPR011054">
    <property type="entry name" value="Rudment_hybrid_motif"/>
</dbReference>
<dbReference type="PANTHER" id="PTHR43472:SF1">
    <property type="entry name" value="PHOSPHORIBOSYLAMINE--GLYCINE LIGASE, CHLOROPLASTIC"/>
    <property type="match status" value="1"/>
</dbReference>
<dbReference type="InterPro" id="IPR016185">
    <property type="entry name" value="PreATP-grasp_dom_sf"/>
</dbReference>
<dbReference type="EMBL" id="MFNE01000051">
    <property type="protein sequence ID" value="OGG93403.1"/>
    <property type="molecule type" value="Genomic_DNA"/>
</dbReference>
<evidence type="ECO:0000256" key="1">
    <source>
        <dbReference type="ARBA" id="ARBA00001936"/>
    </source>
</evidence>
<proteinExistence type="inferred from homology"/>
<dbReference type="Gene3D" id="3.90.600.10">
    <property type="entry name" value="Phosphoribosylglycinamide synthetase, C-terminal domain"/>
    <property type="match status" value="1"/>
</dbReference>
<dbReference type="InterPro" id="IPR020560">
    <property type="entry name" value="PRibGlycinamide_synth_C-dom"/>
</dbReference>
<dbReference type="PROSITE" id="PS50975">
    <property type="entry name" value="ATP_GRASP"/>
    <property type="match status" value="1"/>
</dbReference>
<protein>
    <recommendedName>
        <fullName evidence="4">phosphoribosylamine--glycine ligase</fullName>
        <ecNumber evidence="4">6.3.4.13</ecNumber>
    </recommendedName>
    <alternativeName>
        <fullName evidence="10">Glycinamide ribonucleotide synthetase</fullName>
    </alternativeName>
    <alternativeName>
        <fullName evidence="11">Phosphoribosylglycinamide synthetase</fullName>
    </alternativeName>
</protein>
<dbReference type="InterPro" id="IPR020562">
    <property type="entry name" value="PRibGlycinamide_synth_N"/>
</dbReference>
<dbReference type="InterPro" id="IPR000031">
    <property type="entry name" value="PurE_dom"/>
</dbReference>
<dbReference type="SMART" id="SM01210">
    <property type="entry name" value="GARS_C"/>
    <property type="match status" value="1"/>
</dbReference>
<sequence length="551" mass="59303">PGNGGIETLANCWGLTDLDQILEKAQATGIELAFIGQEDYLVLGLADRFRELGILVVGPSAKAAQLEGSKAFAKEFKKKYNIPTAPHETFTDYKLALAHLNEIEPPFVIKASGLAAGKGVVIAENLLIATLAIDDMLQSGKFGSAGETIVVEEFMEGEEASYFIFTDGESYVSLPSLQDHKRIFELDRGPNTGGMGCYAPAPILTPAVEAQVIKEIVEPTLKGMEAEGHPYQGVLYIGLMIKDGYARVVEYNIRFGDPECQPLMMLFDGDLIELGKKLAQGKLNQFQPRWKPQAAACVVLAAQGYPGAYTKGHVIQGLEEVNQGSEIQVFHAGTKRDQNRYLTNGGRVLSVTALGDDLEAALKKAYQEAAKIHWPGRQMRRDIGLKGLKKGLPHGPKVGIVMGSASDLKVAEKATQLFNQFGIEYKLTIASAHRTPERARKFVEDCTLLGVEVFIALAGMAAHLPGVVASETGLPVIGVPIASGALVGQDALLAIVQMPPGIPVATVGIDRADNAAVLALQILSIKYPAFKAVHFEYRLQMEQAVIESSPN</sequence>
<dbReference type="Pfam" id="PF00731">
    <property type="entry name" value="AIRC"/>
    <property type="match status" value="1"/>
</dbReference>
<comment type="caution">
    <text evidence="14">The sequence shown here is derived from an EMBL/GenBank/DDBJ whole genome shotgun (WGS) entry which is preliminary data.</text>
</comment>
<keyword evidence="8 12" id="KW-0067">ATP-binding</keyword>
<dbReference type="Gene3D" id="3.40.50.1970">
    <property type="match status" value="1"/>
</dbReference>
<dbReference type="InterPro" id="IPR020561">
    <property type="entry name" value="PRibGlycinamid_synth_ATP-grasp"/>
</dbReference>
<comment type="similarity">
    <text evidence="9">Belongs to the GARS family.</text>
</comment>
<evidence type="ECO:0000256" key="12">
    <source>
        <dbReference type="PROSITE-ProRule" id="PRU00409"/>
    </source>
</evidence>
<dbReference type="GO" id="GO:0009113">
    <property type="term" value="P:purine nucleobase biosynthetic process"/>
    <property type="evidence" value="ECO:0007669"/>
    <property type="project" value="InterPro"/>
</dbReference>
<dbReference type="Gene3D" id="3.30.1490.20">
    <property type="entry name" value="ATP-grasp fold, A domain"/>
    <property type="match status" value="1"/>
</dbReference>